<protein>
    <recommendedName>
        <fullName evidence="4">WXG100 family type VII secretion target</fullName>
    </recommendedName>
</protein>
<evidence type="ECO:0000313" key="3">
    <source>
        <dbReference type="Proteomes" id="UP000561011"/>
    </source>
</evidence>
<name>A0A853EVR8_9MICO</name>
<proteinExistence type="predicted"/>
<sequence>MKFAMGAGVLTALARKTSTSSDDLGAVVRELSAAAEPLEGRFHGAGRQAFDRFRRRTEQIAVELDAALASVLVGIDGMDRAFAEGDQTMADETRATEGSASFASARFSGR</sequence>
<dbReference type="InterPro" id="IPR036689">
    <property type="entry name" value="ESAT-6-like_sf"/>
</dbReference>
<dbReference type="Gene3D" id="1.10.287.1060">
    <property type="entry name" value="ESAT-6-like"/>
    <property type="match status" value="1"/>
</dbReference>
<evidence type="ECO:0000256" key="1">
    <source>
        <dbReference type="SAM" id="MobiDB-lite"/>
    </source>
</evidence>
<gene>
    <name evidence="2" type="ORF">HZZ10_14290</name>
</gene>
<feature type="compositionally biased region" description="Low complexity" evidence="1">
    <location>
        <begin position="98"/>
        <end position="110"/>
    </location>
</feature>
<dbReference type="Proteomes" id="UP000561011">
    <property type="component" value="Unassembled WGS sequence"/>
</dbReference>
<dbReference type="RefSeq" id="WP_179914008.1">
    <property type="nucleotide sequence ID" value="NZ_JACBYE010000040.1"/>
</dbReference>
<accession>A0A853EVR8</accession>
<comment type="caution">
    <text evidence="2">The sequence shown here is derived from an EMBL/GenBank/DDBJ whole genome shotgun (WGS) entry which is preliminary data.</text>
</comment>
<keyword evidence="3" id="KW-1185">Reference proteome</keyword>
<feature type="region of interest" description="Disordered" evidence="1">
    <location>
        <begin position="91"/>
        <end position="110"/>
    </location>
</feature>
<evidence type="ECO:0008006" key="4">
    <source>
        <dbReference type="Google" id="ProtNLM"/>
    </source>
</evidence>
<dbReference type="AlphaFoldDB" id="A0A853EVR8"/>
<dbReference type="EMBL" id="JACBYE010000040">
    <property type="protein sequence ID" value="NYS94685.1"/>
    <property type="molecule type" value="Genomic_DNA"/>
</dbReference>
<organism evidence="2 3">
    <name type="scientific">Sanguibacter inulinus</name>
    <dbReference type="NCBI Taxonomy" id="60922"/>
    <lineage>
        <taxon>Bacteria</taxon>
        <taxon>Bacillati</taxon>
        <taxon>Actinomycetota</taxon>
        <taxon>Actinomycetes</taxon>
        <taxon>Micrococcales</taxon>
        <taxon>Sanguibacteraceae</taxon>
        <taxon>Sanguibacter</taxon>
    </lineage>
</organism>
<evidence type="ECO:0000313" key="2">
    <source>
        <dbReference type="EMBL" id="NYS94685.1"/>
    </source>
</evidence>
<dbReference type="SUPFAM" id="SSF140453">
    <property type="entry name" value="EsxAB dimer-like"/>
    <property type="match status" value="1"/>
</dbReference>
<reference evidence="2 3" key="1">
    <citation type="submission" date="2020-07" db="EMBL/GenBank/DDBJ databases">
        <title>MOT database genomes.</title>
        <authorList>
            <person name="Joseph S."/>
            <person name="Aduse-Opoku J."/>
            <person name="Hashim A."/>
            <person name="Wade W."/>
            <person name="Curtis M."/>
        </authorList>
    </citation>
    <scope>NUCLEOTIDE SEQUENCE [LARGE SCALE GENOMIC DNA]</scope>
    <source>
        <strain evidence="2 3">DSM 100099</strain>
    </source>
</reference>